<keyword evidence="4" id="KW-1185">Reference proteome</keyword>
<evidence type="ECO:0000259" key="2">
    <source>
        <dbReference type="PROSITE" id="PS51819"/>
    </source>
</evidence>
<gene>
    <name evidence="3" type="ORF">GCM10010994_26010</name>
</gene>
<comment type="caution">
    <text evidence="3">The sequence shown here is derived from an EMBL/GenBank/DDBJ whole genome shotgun (WGS) entry which is preliminary data.</text>
</comment>
<dbReference type="Pfam" id="PF13669">
    <property type="entry name" value="Glyoxalase_4"/>
    <property type="match status" value="1"/>
</dbReference>
<evidence type="ECO:0000256" key="1">
    <source>
        <dbReference type="ARBA" id="ARBA00022723"/>
    </source>
</evidence>
<dbReference type="InterPro" id="IPR037523">
    <property type="entry name" value="VOC_core"/>
</dbReference>
<dbReference type="CDD" id="cd06587">
    <property type="entry name" value="VOC"/>
    <property type="match status" value="1"/>
</dbReference>
<dbReference type="RefSeq" id="WP_188609587.1">
    <property type="nucleotide sequence ID" value="NZ_BMGG01000004.1"/>
</dbReference>
<evidence type="ECO:0000313" key="4">
    <source>
        <dbReference type="Proteomes" id="UP000637002"/>
    </source>
</evidence>
<keyword evidence="1" id="KW-0479">Metal-binding</keyword>
<dbReference type="SUPFAM" id="SSF54593">
    <property type="entry name" value="Glyoxalase/Bleomycin resistance protein/Dihydroxybiphenyl dioxygenase"/>
    <property type="match status" value="1"/>
</dbReference>
<dbReference type="GO" id="GO:0046872">
    <property type="term" value="F:metal ion binding"/>
    <property type="evidence" value="ECO:0007669"/>
    <property type="project" value="UniProtKB-KW"/>
</dbReference>
<dbReference type="PANTHER" id="PTHR43048">
    <property type="entry name" value="METHYLMALONYL-COA EPIMERASE"/>
    <property type="match status" value="1"/>
</dbReference>
<dbReference type="Proteomes" id="UP000637002">
    <property type="component" value="Unassembled WGS sequence"/>
</dbReference>
<dbReference type="GO" id="GO:0046491">
    <property type="term" value="P:L-methylmalonyl-CoA metabolic process"/>
    <property type="evidence" value="ECO:0007669"/>
    <property type="project" value="TreeGrafter"/>
</dbReference>
<dbReference type="PANTHER" id="PTHR43048:SF3">
    <property type="entry name" value="METHYLMALONYL-COA EPIMERASE, MITOCHONDRIAL"/>
    <property type="match status" value="1"/>
</dbReference>
<accession>A0A916UBJ5</accession>
<dbReference type="Gene3D" id="3.10.180.10">
    <property type="entry name" value="2,3-Dihydroxybiphenyl 1,2-Dioxygenase, domain 1"/>
    <property type="match status" value="1"/>
</dbReference>
<dbReference type="EMBL" id="BMGG01000004">
    <property type="protein sequence ID" value="GGC66215.1"/>
    <property type="molecule type" value="Genomic_DNA"/>
</dbReference>
<evidence type="ECO:0000313" key="3">
    <source>
        <dbReference type="EMBL" id="GGC66215.1"/>
    </source>
</evidence>
<reference evidence="3" key="1">
    <citation type="journal article" date="2014" name="Int. J. Syst. Evol. Microbiol.">
        <title>Complete genome sequence of Corynebacterium casei LMG S-19264T (=DSM 44701T), isolated from a smear-ripened cheese.</title>
        <authorList>
            <consortium name="US DOE Joint Genome Institute (JGI-PGF)"/>
            <person name="Walter F."/>
            <person name="Albersmeier A."/>
            <person name="Kalinowski J."/>
            <person name="Ruckert C."/>
        </authorList>
    </citation>
    <scope>NUCLEOTIDE SEQUENCE</scope>
    <source>
        <strain evidence="3">CGMCC 1.12919</strain>
    </source>
</reference>
<protein>
    <submittedName>
        <fullName evidence="3">Glyoxalase</fullName>
    </submittedName>
</protein>
<organism evidence="3 4">
    <name type="scientific">Chelatococcus reniformis</name>
    <dbReference type="NCBI Taxonomy" id="1494448"/>
    <lineage>
        <taxon>Bacteria</taxon>
        <taxon>Pseudomonadati</taxon>
        <taxon>Pseudomonadota</taxon>
        <taxon>Alphaproteobacteria</taxon>
        <taxon>Hyphomicrobiales</taxon>
        <taxon>Chelatococcaceae</taxon>
        <taxon>Chelatococcus</taxon>
    </lineage>
</organism>
<dbReference type="GO" id="GO:0004493">
    <property type="term" value="F:methylmalonyl-CoA epimerase activity"/>
    <property type="evidence" value="ECO:0007669"/>
    <property type="project" value="TreeGrafter"/>
</dbReference>
<dbReference type="PROSITE" id="PS51819">
    <property type="entry name" value="VOC"/>
    <property type="match status" value="1"/>
</dbReference>
<feature type="domain" description="VOC" evidence="2">
    <location>
        <begin position="141"/>
        <end position="262"/>
    </location>
</feature>
<proteinExistence type="predicted"/>
<reference evidence="3" key="2">
    <citation type="submission" date="2020-09" db="EMBL/GenBank/DDBJ databases">
        <authorList>
            <person name="Sun Q."/>
            <person name="Zhou Y."/>
        </authorList>
    </citation>
    <scope>NUCLEOTIDE SEQUENCE</scope>
    <source>
        <strain evidence="3">CGMCC 1.12919</strain>
    </source>
</reference>
<name>A0A916UBJ5_9HYPH</name>
<sequence>MIEGLRDVTLAGRDTGEALGAYEALLGVPPTLADGHAPRFRLANMDLAVAPGAADRLHGLTFTVKGLDHAERLLANRGVATAAFASADEAAFGSAGAEPGPRRIIDAAASHGVHVALVEAPPRDTVVWAQPSLDAPGTIVGLDHVVLRTPAPERALAFYGARLGLSLRFDQTYADWGSRIMLFRCGDLIVEVVHDVKKGVSEGPDDLWGFSWRTSDIEAARIRLAGAGFAVSELRSGRRPGSQVFTVRDGTLGIPTIVIGGEG</sequence>
<dbReference type="InterPro" id="IPR029068">
    <property type="entry name" value="Glyas_Bleomycin-R_OHBP_Dase"/>
</dbReference>
<dbReference type="AlphaFoldDB" id="A0A916UBJ5"/>
<dbReference type="InterPro" id="IPR051785">
    <property type="entry name" value="MMCE/EMCE_epimerase"/>
</dbReference>